<evidence type="ECO:0000313" key="1">
    <source>
        <dbReference type="EMBL" id="MBD0421353.1"/>
    </source>
</evidence>
<evidence type="ECO:0000313" key="2">
    <source>
        <dbReference type="Proteomes" id="UP000621210"/>
    </source>
</evidence>
<dbReference type="Proteomes" id="UP000621210">
    <property type="component" value="Unassembled WGS sequence"/>
</dbReference>
<keyword evidence="2" id="KW-1185">Reference proteome</keyword>
<name>A0A926L773_9ACTN</name>
<protein>
    <submittedName>
        <fullName evidence="1">Uncharacterized protein</fullName>
    </submittedName>
</protein>
<dbReference type="RefSeq" id="WP_188182325.1">
    <property type="nucleotide sequence ID" value="NZ_JACVQF010000199.1"/>
</dbReference>
<reference evidence="1" key="2">
    <citation type="submission" date="2020-09" db="EMBL/GenBank/DDBJ databases">
        <authorList>
            <person name="Luo X."/>
        </authorList>
    </citation>
    <scope>NUCLEOTIDE SEQUENCE</scope>
    <source>
        <strain evidence="1">TRM S81-3</strain>
    </source>
</reference>
<reference evidence="1" key="1">
    <citation type="submission" date="2020-09" db="EMBL/GenBank/DDBJ databases">
        <title>Streptomyces grisecoloratus sp. nov., isolated from cotton soil.</title>
        <authorList>
            <person name="Xing L."/>
        </authorList>
    </citation>
    <scope>NUCLEOTIDE SEQUENCE</scope>
    <source>
        <strain evidence="1">TRM S81-3</strain>
    </source>
</reference>
<organism evidence="1 2">
    <name type="scientific">Streptomyces griseicoloratus</name>
    <dbReference type="NCBI Taxonomy" id="2752516"/>
    <lineage>
        <taxon>Bacteria</taxon>
        <taxon>Bacillati</taxon>
        <taxon>Actinomycetota</taxon>
        <taxon>Actinomycetes</taxon>
        <taxon>Kitasatosporales</taxon>
        <taxon>Streptomycetaceae</taxon>
        <taxon>Streptomyces</taxon>
    </lineage>
</organism>
<dbReference type="EMBL" id="JACVQF010000199">
    <property type="protein sequence ID" value="MBD0421353.1"/>
    <property type="molecule type" value="Genomic_DNA"/>
</dbReference>
<gene>
    <name evidence="1" type="ORF">H0H10_19720</name>
</gene>
<sequence>MKASKAIASFDSATGMLRALSRFLAGRDVPALGKLPAAFESPLSGLLGGLNRLPVAVRERAYAVSGWAEAIPQHRVGEVRSDALAEWVTGHYPRRRYPVIFIGSANGALVHLAAALDAAWLPQTLLLPVRRRGVAPDDPRGDLAAVGEAGRTLVASNPDLVLHHMHDPNQDRLMIAGMTYFRIKWHRLPAAYRRFIRDHLAPGGMLVGVDCTLRWPTTRIDDRYVFQFGALGDATPEEYRLGGPRVAGLLARYGSPVRRWDPPAADGDSPEAEWGTDPTLLDDIRAFAGPRGLDAQLLRFDTPQRLSPAVADLYRTWYADRGLPTGRLLVESFLLLEPWWALRTGSVPYWTVFGTQAFRAHLEAYLDASAPYDEIRILLFNHGTDSIGLAGAQDWRCTAARARKIGLLTGVDAAAYPRDFASFVRSHRALSKIRTRCPLPPSLDITSAAAALTGREEIVWRPMR</sequence>
<comment type="caution">
    <text evidence="1">The sequence shown here is derived from an EMBL/GenBank/DDBJ whole genome shotgun (WGS) entry which is preliminary data.</text>
</comment>
<proteinExistence type="predicted"/>
<dbReference type="AlphaFoldDB" id="A0A926L773"/>
<accession>A0A926L773</accession>